<dbReference type="EMBL" id="JAMZIH010000692">
    <property type="protein sequence ID" value="KAJ1678981.1"/>
    <property type="molecule type" value="Genomic_DNA"/>
</dbReference>
<protein>
    <submittedName>
        <fullName evidence="1">Uncharacterized protein</fullName>
    </submittedName>
</protein>
<sequence>MTLQSVGVLSSQQRSPRTATRSSPKSLAWLVVFSLLPLMDINAAAARSDGSDASLEPLLMTAWCAADGPLDGIAPHLERFVNNGKKRDANNAESRSQSHQNPTSVTVVITSTVTVTETWPPQQYPTIFEFNHQSQQSIDSETYNEIIPGLVCAVWRMGSLCLGLIWHYILSPIHETFAFVFQVLIWFPICALITWVLVKPFWLCLHVVSWALPAATFLATITLLGVAFGYALASISSIIFGTNPAYPGGGTYPKTARRSLAMPSRKGSGTLPRDALDRRPLLLSPIQQEHSGYDGPNAAKVDRLDPLSQAIAGEKGLTRWQQRQESGTGYKLREVEVKDSP</sequence>
<accession>A0ACC1HRS0</accession>
<evidence type="ECO:0000313" key="1">
    <source>
        <dbReference type="EMBL" id="KAJ1678981.1"/>
    </source>
</evidence>
<evidence type="ECO:0000313" key="2">
    <source>
        <dbReference type="Proteomes" id="UP001145114"/>
    </source>
</evidence>
<name>A0ACC1HRS0_9FUNG</name>
<keyword evidence="2" id="KW-1185">Reference proteome</keyword>
<reference evidence="1" key="1">
    <citation type="submission" date="2022-06" db="EMBL/GenBank/DDBJ databases">
        <title>Phylogenomic reconstructions and comparative analyses of Kickxellomycotina fungi.</title>
        <authorList>
            <person name="Reynolds N.K."/>
            <person name="Stajich J.E."/>
            <person name="Barry K."/>
            <person name="Grigoriev I.V."/>
            <person name="Crous P."/>
            <person name="Smith M.E."/>
        </authorList>
    </citation>
    <scope>NUCLEOTIDE SEQUENCE</scope>
    <source>
        <strain evidence="1">RSA 2271</strain>
    </source>
</reference>
<organism evidence="1 2">
    <name type="scientific">Spiromyces aspiralis</name>
    <dbReference type="NCBI Taxonomy" id="68401"/>
    <lineage>
        <taxon>Eukaryota</taxon>
        <taxon>Fungi</taxon>
        <taxon>Fungi incertae sedis</taxon>
        <taxon>Zoopagomycota</taxon>
        <taxon>Kickxellomycotina</taxon>
        <taxon>Kickxellomycetes</taxon>
        <taxon>Kickxellales</taxon>
        <taxon>Kickxellaceae</taxon>
        <taxon>Spiromyces</taxon>
    </lineage>
</organism>
<proteinExistence type="predicted"/>
<gene>
    <name evidence="1" type="ORF">EV182_002967</name>
</gene>
<dbReference type="Proteomes" id="UP001145114">
    <property type="component" value="Unassembled WGS sequence"/>
</dbReference>
<comment type="caution">
    <text evidence="1">The sequence shown here is derived from an EMBL/GenBank/DDBJ whole genome shotgun (WGS) entry which is preliminary data.</text>
</comment>